<evidence type="ECO:0000313" key="1">
    <source>
        <dbReference type="EMBL" id="TFK63600.1"/>
    </source>
</evidence>
<organism evidence="1 2">
    <name type="scientific">Pluteus cervinus</name>
    <dbReference type="NCBI Taxonomy" id="181527"/>
    <lineage>
        <taxon>Eukaryota</taxon>
        <taxon>Fungi</taxon>
        <taxon>Dikarya</taxon>
        <taxon>Basidiomycota</taxon>
        <taxon>Agaricomycotina</taxon>
        <taxon>Agaricomycetes</taxon>
        <taxon>Agaricomycetidae</taxon>
        <taxon>Agaricales</taxon>
        <taxon>Pluteineae</taxon>
        <taxon>Pluteaceae</taxon>
        <taxon>Pluteus</taxon>
    </lineage>
</organism>
<protein>
    <submittedName>
        <fullName evidence="1">Uncharacterized protein</fullName>
    </submittedName>
</protein>
<name>A0ACD3AD57_9AGAR</name>
<proteinExistence type="predicted"/>
<sequence length="510" mass="58215">MPGIAAADLFTDPLLLGLHELDLEDVYKRLDKEISWLQERLCSLRTLRNSLPPIAKIPAEILSKIFSELQEPIRTSLLDDVDVRSRFYISWVCRHWRRTALGTPSLWTIISKQNRNSPIDVDIARDLLARSHNFNISIHLSQPTRDMLTVLTSHMHRTEHLRMSNVPTSMESDELLSQPAPMLASLDLDNTHIPSNLVFTGALPQLCRLSVADMDFLTPSPLVTPTLTSLRMVRIEDGIDVSYLLGVLPSLQNLRELALIQALYDQHVAIPTERMLHPCLESLTLSDHLNWSTYLGLLNCLDIPQTDITLVWTENLECERDSVRNFLSYLKTYLAGLAFPIRYIKAERKFPEFTINVASTGSQHRYSFQFPKAMEKEWTDEFVDYAFPLDSLGHLETLSMTEFPLYAAWVLRWLPNVRNVTLFGLSTLTDFLPAFRLDLEVMHSEKISFPAVKELTISKVSGSLYVESLLKALVIRYEMKMGLHRLAFVGCEDVDVDIFKSVVDIVSLED</sequence>
<reference evidence="1 2" key="1">
    <citation type="journal article" date="2019" name="Nat. Ecol. Evol.">
        <title>Megaphylogeny resolves global patterns of mushroom evolution.</title>
        <authorList>
            <person name="Varga T."/>
            <person name="Krizsan K."/>
            <person name="Foldi C."/>
            <person name="Dima B."/>
            <person name="Sanchez-Garcia M."/>
            <person name="Sanchez-Ramirez S."/>
            <person name="Szollosi G.J."/>
            <person name="Szarkandi J.G."/>
            <person name="Papp V."/>
            <person name="Albert L."/>
            <person name="Andreopoulos W."/>
            <person name="Angelini C."/>
            <person name="Antonin V."/>
            <person name="Barry K.W."/>
            <person name="Bougher N.L."/>
            <person name="Buchanan P."/>
            <person name="Buyck B."/>
            <person name="Bense V."/>
            <person name="Catcheside P."/>
            <person name="Chovatia M."/>
            <person name="Cooper J."/>
            <person name="Damon W."/>
            <person name="Desjardin D."/>
            <person name="Finy P."/>
            <person name="Geml J."/>
            <person name="Haridas S."/>
            <person name="Hughes K."/>
            <person name="Justo A."/>
            <person name="Karasinski D."/>
            <person name="Kautmanova I."/>
            <person name="Kiss B."/>
            <person name="Kocsube S."/>
            <person name="Kotiranta H."/>
            <person name="LaButti K.M."/>
            <person name="Lechner B.E."/>
            <person name="Liimatainen K."/>
            <person name="Lipzen A."/>
            <person name="Lukacs Z."/>
            <person name="Mihaltcheva S."/>
            <person name="Morgado L.N."/>
            <person name="Niskanen T."/>
            <person name="Noordeloos M.E."/>
            <person name="Ohm R.A."/>
            <person name="Ortiz-Santana B."/>
            <person name="Ovrebo C."/>
            <person name="Racz N."/>
            <person name="Riley R."/>
            <person name="Savchenko A."/>
            <person name="Shiryaev A."/>
            <person name="Soop K."/>
            <person name="Spirin V."/>
            <person name="Szebenyi C."/>
            <person name="Tomsovsky M."/>
            <person name="Tulloss R.E."/>
            <person name="Uehling J."/>
            <person name="Grigoriev I.V."/>
            <person name="Vagvolgyi C."/>
            <person name="Papp T."/>
            <person name="Martin F.M."/>
            <person name="Miettinen O."/>
            <person name="Hibbett D.S."/>
            <person name="Nagy L.G."/>
        </authorList>
    </citation>
    <scope>NUCLEOTIDE SEQUENCE [LARGE SCALE GENOMIC DNA]</scope>
    <source>
        <strain evidence="1 2">NL-1719</strain>
    </source>
</reference>
<accession>A0ACD3AD57</accession>
<dbReference type="EMBL" id="ML208515">
    <property type="protein sequence ID" value="TFK63600.1"/>
    <property type="molecule type" value="Genomic_DNA"/>
</dbReference>
<dbReference type="Proteomes" id="UP000308600">
    <property type="component" value="Unassembled WGS sequence"/>
</dbReference>
<evidence type="ECO:0000313" key="2">
    <source>
        <dbReference type="Proteomes" id="UP000308600"/>
    </source>
</evidence>
<keyword evidence="2" id="KW-1185">Reference proteome</keyword>
<gene>
    <name evidence="1" type="ORF">BDN72DRAFT_882019</name>
</gene>